<evidence type="ECO:0000313" key="4">
    <source>
        <dbReference type="EMBL" id="KRO16168.1"/>
    </source>
</evidence>
<dbReference type="PANTHER" id="PTHR10366">
    <property type="entry name" value="NAD DEPENDENT EPIMERASE/DEHYDRATASE"/>
    <property type="match status" value="1"/>
</dbReference>
<dbReference type="PANTHER" id="PTHR10366:SF564">
    <property type="entry name" value="STEROL-4-ALPHA-CARBOXYLATE 3-DEHYDROGENASE, DECARBOXYLATING"/>
    <property type="match status" value="1"/>
</dbReference>
<dbReference type="AlphaFoldDB" id="A0A0R2MRB4"/>
<dbReference type="RefSeq" id="WP_056993122.1">
    <property type="nucleotide sequence ID" value="NZ_JQCE01000049.1"/>
</dbReference>
<dbReference type="Gene3D" id="3.40.50.720">
    <property type="entry name" value="NAD(P)-binding Rossmann-like Domain"/>
    <property type="match status" value="1"/>
</dbReference>
<feature type="domain" description="NAD-dependent epimerase/dehydratase" evidence="3">
    <location>
        <begin position="5"/>
        <end position="244"/>
    </location>
</feature>
<comment type="caution">
    <text evidence="4">The sequence shown here is derived from an EMBL/GenBank/DDBJ whole genome shotgun (WGS) entry which is preliminary data.</text>
</comment>
<dbReference type="GO" id="GO:0016616">
    <property type="term" value="F:oxidoreductase activity, acting on the CH-OH group of donors, NAD or NADP as acceptor"/>
    <property type="evidence" value="ECO:0007669"/>
    <property type="project" value="TreeGrafter"/>
</dbReference>
<organism evidence="4 5">
    <name type="scientific">Lacticaseibacillus saniviri JCM 17471 = DSM 24301</name>
    <dbReference type="NCBI Taxonomy" id="1293598"/>
    <lineage>
        <taxon>Bacteria</taxon>
        <taxon>Bacillati</taxon>
        <taxon>Bacillota</taxon>
        <taxon>Bacilli</taxon>
        <taxon>Lactobacillales</taxon>
        <taxon>Lactobacillaceae</taxon>
        <taxon>Lacticaseibacillus</taxon>
    </lineage>
</organism>
<dbReference type="InterPro" id="IPR050425">
    <property type="entry name" value="NAD(P)_dehydrat-like"/>
</dbReference>
<sequence>MTETVLVTGGNGFLALHIISQLLNQNYQVRTTLRTLDKQDQVRQALSANHVAHLDQLSFVAADLTQDAHWLDALNGVTTLFSVAAPVFVGATNATPDAVTNTAVEGTMRLIKFAEQAGVKRMVMTGNLGAVAFSNKDRQRVTTEADWTDPDQRGLSSYERSKLIAEKAAWDYLDQTHSALEFAVINPGAMLGPALDNHVSGSFDFLRYLLNPKSVITDMQINIVDVRDVAAMHVLAMQTPAAAGKRFIAVEDQTLSLPQIVSLIRRERPALAEKTAHRQVPGWLLGVAALFNQNARENRLMQTVNHNVSNQQAKQILGWQPVSSTQEAILSAVDTLVATHQI</sequence>
<comment type="similarity">
    <text evidence="2">Belongs to the NAD(P)-dependent epimerase/dehydratase family. Dihydroflavonol-4-reductase subfamily.</text>
</comment>
<evidence type="ECO:0000259" key="3">
    <source>
        <dbReference type="Pfam" id="PF01370"/>
    </source>
</evidence>
<name>A0A0R2MRB4_9LACO</name>
<keyword evidence="5" id="KW-1185">Reference proteome</keyword>
<protein>
    <submittedName>
        <fullName evidence="4">NAD dependent epimerase dehydratase family protein</fullName>
    </submittedName>
</protein>
<dbReference type="STRING" id="1293598.IV56_GL001909"/>
<evidence type="ECO:0000256" key="2">
    <source>
        <dbReference type="ARBA" id="ARBA00023445"/>
    </source>
</evidence>
<accession>A0A0R2MRB4</accession>
<gene>
    <name evidence="4" type="ORF">IV56_GL001909</name>
</gene>
<dbReference type="PATRIC" id="fig|1293598.4.peg.1989"/>
<evidence type="ECO:0000313" key="5">
    <source>
        <dbReference type="Proteomes" id="UP000050969"/>
    </source>
</evidence>
<dbReference type="InterPro" id="IPR036291">
    <property type="entry name" value="NAD(P)-bd_dom_sf"/>
</dbReference>
<reference evidence="4 5" key="1">
    <citation type="journal article" date="2015" name="Genome Announc.">
        <title>Expanding the biotechnology potential of lactobacilli through comparative genomics of 213 strains and associated genera.</title>
        <authorList>
            <person name="Sun Z."/>
            <person name="Harris H.M."/>
            <person name="McCann A."/>
            <person name="Guo C."/>
            <person name="Argimon S."/>
            <person name="Zhang W."/>
            <person name="Yang X."/>
            <person name="Jeffery I.B."/>
            <person name="Cooney J.C."/>
            <person name="Kagawa T.F."/>
            <person name="Liu W."/>
            <person name="Song Y."/>
            <person name="Salvetti E."/>
            <person name="Wrobel A."/>
            <person name="Rasinkangas P."/>
            <person name="Parkhill J."/>
            <person name="Rea M.C."/>
            <person name="O'Sullivan O."/>
            <person name="Ritari J."/>
            <person name="Douillard F.P."/>
            <person name="Paul Ross R."/>
            <person name="Yang R."/>
            <person name="Briner A.E."/>
            <person name="Felis G.E."/>
            <person name="de Vos W.M."/>
            <person name="Barrangou R."/>
            <person name="Klaenhammer T.R."/>
            <person name="Caufield P.W."/>
            <person name="Cui Y."/>
            <person name="Zhang H."/>
            <person name="O'Toole P.W."/>
        </authorList>
    </citation>
    <scope>NUCLEOTIDE SEQUENCE [LARGE SCALE GENOMIC DNA]</scope>
    <source>
        <strain evidence="4 5">DSM 24301</strain>
    </source>
</reference>
<dbReference type="EMBL" id="JQCE01000049">
    <property type="protein sequence ID" value="KRO16168.1"/>
    <property type="molecule type" value="Genomic_DNA"/>
</dbReference>
<dbReference type="SUPFAM" id="SSF51735">
    <property type="entry name" value="NAD(P)-binding Rossmann-fold domains"/>
    <property type="match status" value="1"/>
</dbReference>
<dbReference type="FunFam" id="3.40.50.720:FF:000336">
    <property type="entry name" value="Aldehyde reductase"/>
    <property type="match status" value="1"/>
</dbReference>
<dbReference type="InterPro" id="IPR001509">
    <property type="entry name" value="Epimerase_deHydtase"/>
</dbReference>
<proteinExistence type="inferred from homology"/>
<evidence type="ECO:0000256" key="1">
    <source>
        <dbReference type="ARBA" id="ARBA00023002"/>
    </source>
</evidence>
<keyword evidence="1" id="KW-0560">Oxidoreductase</keyword>
<dbReference type="Proteomes" id="UP000050969">
    <property type="component" value="Unassembled WGS sequence"/>
</dbReference>
<dbReference type="Pfam" id="PF01370">
    <property type="entry name" value="Epimerase"/>
    <property type="match status" value="1"/>
</dbReference>